<organism evidence="2 3">
    <name type="scientific">Paraburkholderia sabiae</name>
    <dbReference type="NCBI Taxonomy" id="273251"/>
    <lineage>
        <taxon>Bacteria</taxon>
        <taxon>Pseudomonadati</taxon>
        <taxon>Pseudomonadota</taxon>
        <taxon>Betaproteobacteria</taxon>
        <taxon>Burkholderiales</taxon>
        <taxon>Burkholderiaceae</taxon>
        <taxon>Paraburkholderia</taxon>
    </lineage>
</organism>
<proteinExistence type="predicted"/>
<dbReference type="RefSeq" id="WP_342965371.1">
    <property type="nucleotide sequence ID" value="NZ_JAZHGC010000012.1"/>
</dbReference>
<accession>A0ABU9QD72</accession>
<dbReference type="EMBL" id="JAZHGC010000012">
    <property type="protein sequence ID" value="MEM5287361.1"/>
    <property type="molecule type" value="Genomic_DNA"/>
</dbReference>
<evidence type="ECO:0000313" key="3">
    <source>
        <dbReference type="Proteomes" id="UP001494588"/>
    </source>
</evidence>
<comment type="caution">
    <text evidence="2">The sequence shown here is derived from an EMBL/GenBank/DDBJ whole genome shotgun (WGS) entry which is preliminary data.</text>
</comment>
<evidence type="ECO:0000256" key="1">
    <source>
        <dbReference type="SAM" id="MobiDB-lite"/>
    </source>
</evidence>
<protein>
    <submittedName>
        <fullName evidence="2">Uncharacterized protein</fullName>
    </submittedName>
</protein>
<gene>
    <name evidence="2" type="ORF">V4C55_16670</name>
</gene>
<name>A0ABU9QD72_9BURK</name>
<feature type="region of interest" description="Disordered" evidence="1">
    <location>
        <begin position="1"/>
        <end position="30"/>
    </location>
</feature>
<sequence length="134" mass="14748">PPVGGQSSSPPATQGSEKNPGKVKKPTQGNHYIELSMRHDMSELLRVCIDAGFVPASETMLSDEVCRVLYPLSLQLAKSPLEDTLETLIETMGQQWHAYCDFVDSEDSKACHPPAPTLLHLKKHFAKFINSAND</sequence>
<feature type="non-terminal residue" evidence="2">
    <location>
        <position position="1"/>
    </location>
</feature>
<keyword evidence="3" id="KW-1185">Reference proteome</keyword>
<feature type="compositionally biased region" description="Polar residues" evidence="1">
    <location>
        <begin position="1"/>
        <end position="17"/>
    </location>
</feature>
<reference evidence="2 3" key="1">
    <citation type="submission" date="2024-01" db="EMBL/GenBank/DDBJ databases">
        <title>The diversity of rhizobia nodulating Mimosa spp. in eleven states of Brazil covering several biomes is determined by host plant, location, and edaphic factors.</title>
        <authorList>
            <person name="Rouws L."/>
            <person name="Barauna A."/>
            <person name="Beukes C."/>
            <person name="De Faria S.M."/>
            <person name="Gross E."/>
            <person name="Dos Reis Junior F.B."/>
            <person name="Simon M."/>
            <person name="Maluk M."/>
            <person name="Odee D.W."/>
            <person name="Kenicer G."/>
            <person name="Young J.P.W."/>
            <person name="Reis V.M."/>
            <person name="Zilli J."/>
            <person name="James E.K."/>
        </authorList>
    </citation>
    <scope>NUCLEOTIDE SEQUENCE [LARGE SCALE GENOMIC DNA]</scope>
    <source>
        <strain evidence="2 3">JPY77</strain>
    </source>
</reference>
<dbReference type="Proteomes" id="UP001494588">
    <property type="component" value="Unassembled WGS sequence"/>
</dbReference>
<evidence type="ECO:0000313" key="2">
    <source>
        <dbReference type="EMBL" id="MEM5287361.1"/>
    </source>
</evidence>